<organism evidence="3 4">
    <name type="scientific">Phragmitibacter flavus</name>
    <dbReference type="NCBI Taxonomy" id="2576071"/>
    <lineage>
        <taxon>Bacteria</taxon>
        <taxon>Pseudomonadati</taxon>
        <taxon>Verrucomicrobiota</taxon>
        <taxon>Verrucomicrobiia</taxon>
        <taxon>Verrucomicrobiales</taxon>
        <taxon>Verrucomicrobiaceae</taxon>
        <taxon>Phragmitibacter</taxon>
    </lineage>
</organism>
<dbReference type="InterPro" id="IPR000683">
    <property type="entry name" value="Gfo/Idh/MocA-like_OxRdtase_N"/>
</dbReference>
<comment type="caution">
    <text evidence="3">The sequence shown here is derived from an EMBL/GenBank/DDBJ whole genome shotgun (WGS) entry which is preliminary data.</text>
</comment>
<dbReference type="PANTHER" id="PTHR43818:SF10">
    <property type="entry name" value="NADH-DEPENDENT DEHYDROGENASE-RELATED"/>
    <property type="match status" value="1"/>
</dbReference>
<sequence>MKRIPCITRRRFITAASSAIGWNIVPRHVLGGPGFVPPSEKVNLAIVGAGGQARSNLKGLFQLEDVQVISIADAAESTNLEAFYYGGAGGRLPTKDFVEKHYSQKSPNYQVSVHEDFRVMLEKEKSIDAVLCATPDHLHAYVSVLAMRAGKHVYCEKPLTHNIWEARHVAKVAKETGVATQMGSQGHSSLGTRETIEYIQDGAIGAIHEVHIWVNATRYNIHLNDRPTDTPPVPQGLNWDLWLGPREHRPYHSVYHPFTWRDFWAFGCSSLGDFGTHDMNTAVRALKLANPTLVEGYGIGLSNAELGPYGSLIHYHFPATTERGPVKMHWYNGGHLPPRHEALEDFKLPHRGALYIGEKGVIQHEGNGGAPRLFPTARRAEYTKPQPTLKRSNGHHRDWIDACKGGEPASCPFDYGAELTEIVLLGVLSQRIKRPIEWDADAMKVKGYPDAEIFIREPVRPGWDII</sequence>
<dbReference type="InterPro" id="IPR036291">
    <property type="entry name" value="NAD(P)-bd_dom_sf"/>
</dbReference>
<accession>A0A5R8KCU7</accession>
<dbReference type="InterPro" id="IPR043906">
    <property type="entry name" value="Gfo/Idh/MocA_OxRdtase_bact_C"/>
</dbReference>
<reference evidence="3 4" key="1">
    <citation type="submission" date="2019-05" db="EMBL/GenBank/DDBJ databases">
        <title>Verrucobacter flavum gen. nov., sp. nov. a new member of the family Verrucomicrobiaceae.</title>
        <authorList>
            <person name="Szuroczki S."/>
            <person name="Abbaszade G."/>
            <person name="Szabo A."/>
            <person name="Felfoldi T."/>
            <person name="Schumann P."/>
            <person name="Boka K."/>
            <person name="Keki Z."/>
            <person name="Toumi M."/>
            <person name="Toth E."/>
        </authorList>
    </citation>
    <scope>NUCLEOTIDE SEQUENCE [LARGE SCALE GENOMIC DNA]</scope>
    <source>
        <strain evidence="3 4">MG-N-17</strain>
    </source>
</reference>
<evidence type="ECO:0000259" key="1">
    <source>
        <dbReference type="Pfam" id="PF01408"/>
    </source>
</evidence>
<dbReference type="SUPFAM" id="SSF55347">
    <property type="entry name" value="Glyceraldehyde-3-phosphate dehydrogenase-like, C-terminal domain"/>
    <property type="match status" value="1"/>
</dbReference>
<dbReference type="GO" id="GO:0000166">
    <property type="term" value="F:nucleotide binding"/>
    <property type="evidence" value="ECO:0007669"/>
    <property type="project" value="InterPro"/>
</dbReference>
<dbReference type="EMBL" id="VAUV01000009">
    <property type="protein sequence ID" value="TLD70136.1"/>
    <property type="molecule type" value="Genomic_DNA"/>
</dbReference>
<keyword evidence="4" id="KW-1185">Reference proteome</keyword>
<evidence type="ECO:0000313" key="4">
    <source>
        <dbReference type="Proteomes" id="UP000306196"/>
    </source>
</evidence>
<dbReference type="RefSeq" id="WP_138086731.1">
    <property type="nucleotide sequence ID" value="NZ_VAUV01000009.1"/>
</dbReference>
<dbReference type="Proteomes" id="UP000306196">
    <property type="component" value="Unassembled WGS sequence"/>
</dbReference>
<dbReference type="InterPro" id="IPR050463">
    <property type="entry name" value="Gfo/Idh/MocA_oxidrdct_glycsds"/>
</dbReference>
<dbReference type="Pfam" id="PF01408">
    <property type="entry name" value="GFO_IDH_MocA"/>
    <property type="match status" value="1"/>
</dbReference>
<dbReference type="OrthoDB" id="9792935at2"/>
<name>A0A5R8KCU7_9BACT</name>
<feature type="domain" description="Gfo/Idh/MocA-like oxidoreductase bacterial type C-terminal" evidence="2">
    <location>
        <begin position="230"/>
        <end position="280"/>
    </location>
</feature>
<dbReference type="Pfam" id="PF19051">
    <property type="entry name" value="GFO_IDH_MocA_C2"/>
    <property type="match status" value="1"/>
</dbReference>
<dbReference type="PANTHER" id="PTHR43818">
    <property type="entry name" value="BCDNA.GH03377"/>
    <property type="match status" value="1"/>
</dbReference>
<proteinExistence type="predicted"/>
<protein>
    <submittedName>
        <fullName evidence="3">Gfo/Idh/MocA family oxidoreductase</fullName>
    </submittedName>
</protein>
<gene>
    <name evidence="3" type="ORF">FEM03_13135</name>
</gene>
<evidence type="ECO:0000313" key="3">
    <source>
        <dbReference type="EMBL" id="TLD70136.1"/>
    </source>
</evidence>
<dbReference type="SUPFAM" id="SSF51735">
    <property type="entry name" value="NAD(P)-binding Rossmann-fold domains"/>
    <property type="match status" value="1"/>
</dbReference>
<dbReference type="AlphaFoldDB" id="A0A5R8KCU7"/>
<evidence type="ECO:0000259" key="2">
    <source>
        <dbReference type="Pfam" id="PF19051"/>
    </source>
</evidence>
<dbReference type="Gene3D" id="3.30.360.10">
    <property type="entry name" value="Dihydrodipicolinate Reductase, domain 2"/>
    <property type="match status" value="1"/>
</dbReference>
<feature type="domain" description="Gfo/Idh/MocA-like oxidoreductase N-terminal" evidence="1">
    <location>
        <begin position="43"/>
        <end position="183"/>
    </location>
</feature>
<dbReference type="Gene3D" id="3.40.50.720">
    <property type="entry name" value="NAD(P)-binding Rossmann-like Domain"/>
    <property type="match status" value="1"/>
</dbReference>